<sequence>MSTLQKLMQNQELVLEQKEKNVTASQDIDASKLRFQIALLYWSIYSKLEITNHLHGFPFLEIIVTRQTSEEVFSDKSLIIVFSLVNISSLIK</sequence>
<evidence type="ECO:0000313" key="2">
    <source>
        <dbReference type="Proteomes" id="UP000186922"/>
    </source>
</evidence>
<dbReference type="Proteomes" id="UP000186922">
    <property type="component" value="Unassembled WGS sequence"/>
</dbReference>
<name>A0A1D1V9H0_RAMVA</name>
<organism evidence="1 2">
    <name type="scientific">Ramazzottius varieornatus</name>
    <name type="common">Water bear</name>
    <name type="synonym">Tardigrade</name>
    <dbReference type="NCBI Taxonomy" id="947166"/>
    <lineage>
        <taxon>Eukaryota</taxon>
        <taxon>Metazoa</taxon>
        <taxon>Ecdysozoa</taxon>
        <taxon>Tardigrada</taxon>
        <taxon>Eutardigrada</taxon>
        <taxon>Parachela</taxon>
        <taxon>Hypsibioidea</taxon>
        <taxon>Ramazzottiidae</taxon>
        <taxon>Ramazzottius</taxon>
    </lineage>
</organism>
<protein>
    <submittedName>
        <fullName evidence="1">Uncharacterized protein</fullName>
    </submittedName>
</protein>
<comment type="caution">
    <text evidence="1">The sequence shown here is derived from an EMBL/GenBank/DDBJ whole genome shotgun (WGS) entry which is preliminary data.</text>
</comment>
<evidence type="ECO:0000313" key="1">
    <source>
        <dbReference type="EMBL" id="GAU95158.1"/>
    </source>
</evidence>
<gene>
    <name evidence="1" type="primary">RvY_06830-1</name>
    <name evidence="1" type="synonym">RvY_06830.1</name>
    <name evidence="1" type="ORF">RvY_06830</name>
</gene>
<reference evidence="1 2" key="1">
    <citation type="journal article" date="2016" name="Nat. Commun.">
        <title>Extremotolerant tardigrade genome and improved radiotolerance of human cultured cells by tardigrade-unique protein.</title>
        <authorList>
            <person name="Hashimoto T."/>
            <person name="Horikawa D.D."/>
            <person name="Saito Y."/>
            <person name="Kuwahara H."/>
            <person name="Kozuka-Hata H."/>
            <person name="Shin-I T."/>
            <person name="Minakuchi Y."/>
            <person name="Ohishi K."/>
            <person name="Motoyama A."/>
            <person name="Aizu T."/>
            <person name="Enomoto A."/>
            <person name="Kondo K."/>
            <person name="Tanaka S."/>
            <person name="Hara Y."/>
            <person name="Koshikawa S."/>
            <person name="Sagara H."/>
            <person name="Miura T."/>
            <person name="Yokobori S."/>
            <person name="Miyagawa K."/>
            <person name="Suzuki Y."/>
            <person name="Kubo T."/>
            <person name="Oyama M."/>
            <person name="Kohara Y."/>
            <person name="Fujiyama A."/>
            <person name="Arakawa K."/>
            <person name="Katayama T."/>
            <person name="Toyoda A."/>
            <person name="Kunieda T."/>
        </authorList>
    </citation>
    <scope>NUCLEOTIDE SEQUENCE [LARGE SCALE GENOMIC DNA]</scope>
    <source>
        <strain evidence="1 2">YOKOZUNA-1</strain>
    </source>
</reference>
<proteinExistence type="predicted"/>
<accession>A0A1D1V9H0</accession>
<dbReference type="EMBL" id="BDGG01000003">
    <property type="protein sequence ID" value="GAU95158.1"/>
    <property type="molecule type" value="Genomic_DNA"/>
</dbReference>
<keyword evidence="2" id="KW-1185">Reference proteome</keyword>
<dbReference type="AlphaFoldDB" id="A0A1D1V9H0"/>